<evidence type="ECO:0000256" key="3">
    <source>
        <dbReference type="ARBA" id="ARBA00022729"/>
    </source>
</evidence>
<feature type="signal peptide" evidence="9">
    <location>
        <begin position="1"/>
        <end position="15"/>
    </location>
</feature>
<dbReference type="InterPro" id="IPR050430">
    <property type="entry name" value="Peptidase_S1"/>
</dbReference>
<evidence type="ECO:0000256" key="5">
    <source>
        <dbReference type="ARBA" id="ARBA00022825"/>
    </source>
</evidence>
<evidence type="ECO:0000256" key="8">
    <source>
        <dbReference type="RuleBase" id="RU363034"/>
    </source>
</evidence>
<reference evidence="11" key="1">
    <citation type="submission" date="2004-10" db="EMBL/GenBank/DDBJ databases">
        <authorList>
            <person name="Chew F.T."/>
            <person name="Gao Y.F."/>
            <person name="Reginald K."/>
        </authorList>
    </citation>
    <scope>NUCLEOTIDE SEQUENCE</scope>
</reference>
<keyword evidence="2 8" id="KW-0645">Protease</keyword>
<evidence type="ECO:0000256" key="2">
    <source>
        <dbReference type="ARBA" id="ARBA00022670"/>
    </source>
</evidence>
<dbReference type="GO" id="GO:0005576">
    <property type="term" value="C:extracellular region"/>
    <property type="evidence" value="ECO:0007669"/>
    <property type="project" value="UniProtKB-ARBA"/>
</dbReference>
<evidence type="ECO:0000256" key="7">
    <source>
        <dbReference type="ARBA" id="ARBA00023157"/>
    </source>
</evidence>
<sequence>MKFVIAFCLVTAAIAGPVPDLKPYHPMHRLGLNFESARQTDGFIVGGVQVGSGEAPWQVSLQRSSHFCGGTIIDANWVLTAAHCVSGTSPSQISIRYNSLKHNSGGSVVKASAIYAHEGYSSWTLDNDIALIKVATPFTLGQTNAEKIALPTGGSDVSAGSSITVSGWGYLKEGSGSLPTNLMKVSVNVVDRNECNGYYGDNQITTNMICAGDVQNGGKDSCQGDSGGPVTYNNQVVGAVSWGYGCARPGYPGVYTRVANYRDWIKNKSGL</sequence>
<dbReference type="Gene3D" id="2.40.10.10">
    <property type="entry name" value="Trypsin-like serine proteases"/>
    <property type="match status" value="1"/>
</dbReference>
<dbReference type="FunFam" id="2.40.10.10:FF:000077">
    <property type="entry name" value="Predicted protein"/>
    <property type="match status" value="1"/>
</dbReference>
<dbReference type="PROSITE" id="PS00135">
    <property type="entry name" value="TRYPSIN_SER"/>
    <property type="match status" value="1"/>
</dbReference>
<proteinExistence type="evidence at transcript level"/>
<dbReference type="GO" id="GO:0004252">
    <property type="term" value="F:serine-type endopeptidase activity"/>
    <property type="evidence" value="ECO:0007669"/>
    <property type="project" value="InterPro"/>
</dbReference>
<dbReference type="PANTHER" id="PTHR24276:SF98">
    <property type="entry name" value="FI18310P1-RELATED"/>
    <property type="match status" value="1"/>
</dbReference>
<dbReference type="InterPro" id="IPR018114">
    <property type="entry name" value="TRYPSIN_HIS"/>
</dbReference>
<feature type="chain" id="PRO_5013243274" evidence="9">
    <location>
        <begin position="16"/>
        <end position="271"/>
    </location>
</feature>
<keyword evidence="7" id="KW-1015">Disulfide bond</keyword>
<evidence type="ECO:0000259" key="10">
    <source>
        <dbReference type="PROSITE" id="PS50240"/>
    </source>
</evidence>
<dbReference type="InterPro" id="IPR043504">
    <property type="entry name" value="Peptidase_S1_PA_chymotrypsin"/>
</dbReference>
<comment type="similarity">
    <text evidence="1">Belongs to the peptidase S1 family.</text>
</comment>
<keyword evidence="6" id="KW-0865">Zymogen</keyword>
<evidence type="ECO:0000256" key="6">
    <source>
        <dbReference type="ARBA" id="ARBA00023145"/>
    </source>
</evidence>
<protein>
    <submittedName>
        <fullName evidence="11">Sui m 3</fullName>
    </submittedName>
</protein>
<dbReference type="EMBL" id="AY800350">
    <property type="protein sequence ID" value="AAX34049.1"/>
    <property type="molecule type" value="mRNA"/>
</dbReference>
<dbReference type="SMART" id="SM00020">
    <property type="entry name" value="Tryp_SPc"/>
    <property type="match status" value="1"/>
</dbReference>
<dbReference type="PRINTS" id="PR00722">
    <property type="entry name" value="CHYMOTRYPSIN"/>
</dbReference>
<dbReference type="SMR" id="B2GM85"/>
<dbReference type="MEROPS" id="S01.234"/>
<name>B2GM85_9ACAR</name>
<dbReference type="PROSITE" id="PS50240">
    <property type="entry name" value="TRYPSIN_DOM"/>
    <property type="match status" value="1"/>
</dbReference>
<dbReference type="AlphaFoldDB" id="B2GM85"/>
<dbReference type="PANTHER" id="PTHR24276">
    <property type="entry name" value="POLYSERASE-RELATED"/>
    <property type="match status" value="1"/>
</dbReference>
<dbReference type="PROSITE" id="PS00134">
    <property type="entry name" value="TRYPSIN_HIS"/>
    <property type="match status" value="1"/>
</dbReference>
<keyword evidence="3 9" id="KW-0732">Signal</keyword>
<dbReference type="InterPro" id="IPR001314">
    <property type="entry name" value="Peptidase_S1A"/>
</dbReference>
<keyword evidence="4 8" id="KW-0378">Hydrolase</keyword>
<dbReference type="SUPFAM" id="SSF50494">
    <property type="entry name" value="Trypsin-like serine proteases"/>
    <property type="match status" value="1"/>
</dbReference>
<organism evidence="11">
    <name type="scientific">Suidasia medanensis</name>
    <dbReference type="NCBI Taxonomy" id="223625"/>
    <lineage>
        <taxon>Eukaryota</taxon>
        <taxon>Metazoa</taxon>
        <taxon>Ecdysozoa</taxon>
        <taxon>Arthropoda</taxon>
        <taxon>Chelicerata</taxon>
        <taxon>Arachnida</taxon>
        <taxon>Acari</taxon>
        <taxon>Acariformes</taxon>
        <taxon>Sarcoptiformes</taxon>
        <taxon>Astigmata</taxon>
        <taxon>Acaroidea</taxon>
        <taxon>Suidasiidae</taxon>
        <taxon>Suidasia</taxon>
    </lineage>
</organism>
<evidence type="ECO:0000256" key="1">
    <source>
        <dbReference type="ARBA" id="ARBA00007664"/>
    </source>
</evidence>
<keyword evidence="5 8" id="KW-0720">Serine protease</keyword>
<evidence type="ECO:0000256" key="9">
    <source>
        <dbReference type="SAM" id="SignalP"/>
    </source>
</evidence>
<dbReference type="InterPro" id="IPR033116">
    <property type="entry name" value="TRYPSIN_SER"/>
</dbReference>
<dbReference type="InterPro" id="IPR001254">
    <property type="entry name" value="Trypsin_dom"/>
</dbReference>
<dbReference type="GO" id="GO:0006508">
    <property type="term" value="P:proteolysis"/>
    <property type="evidence" value="ECO:0007669"/>
    <property type="project" value="UniProtKB-KW"/>
</dbReference>
<dbReference type="CDD" id="cd00190">
    <property type="entry name" value="Tryp_SPc"/>
    <property type="match status" value="1"/>
</dbReference>
<dbReference type="Pfam" id="PF00089">
    <property type="entry name" value="Trypsin"/>
    <property type="match status" value="1"/>
</dbReference>
<evidence type="ECO:0000256" key="4">
    <source>
        <dbReference type="ARBA" id="ARBA00022801"/>
    </source>
</evidence>
<evidence type="ECO:0000313" key="11">
    <source>
        <dbReference type="EMBL" id="AAX34049.1"/>
    </source>
</evidence>
<accession>B2GM85</accession>
<dbReference type="InterPro" id="IPR009003">
    <property type="entry name" value="Peptidase_S1_PA"/>
</dbReference>
<feature type="domain" description="Peptidase S1" evidence="10">
    <location>
        <begin position="44"/>
        <end position="270"/>
    </location>
</feature>